<dbReference type="EMBL" id="CM046391">
    <property type="protein sequence ID" value="KAI8561459.1"/>
    <property type="molecule type" value="Genomic_DNA"/>
</dbReference>
<dbReference type="Proteomes" id="UP001062846">
    <property type="component" value="Chromosome 4"/>
</dbReference>
<organism evidence="1 2">
    <name type="scientific">Rhododendron molle</name>
    <name type="common">Chinese azalea</name>
    <name type="synonym">Azalea mollis</name>
    <dbReference type="NCBI Taxonomy" id="49168"/>
    <lineage>
        <taxon>Eukaryota</taxon>
        <taxon>Viridiplantae</taxon>
        <taxon>Streptophyta</taxon>
        <taxon>Embryophyta</taxon>
        <taxon>Tracheophyta</taxon>
        <taxon>Spermatophyta</taxon>
        <taxon>Magnoliopsida</taxon>
        <taxon>eudicotyledons</taxon>
        <taxon>Gunneridae</taxon>
        <taxon>Pentapetalae</taxon>
        <taxon>asterids</taxon>
        <taxon>Ericales</taxon>
        <taxon>Ericaceae</taxon>
        <taxon>Ericoideae</taxon>
        <taxon>Rhodoreae</taxon>
        <taxon>Rhododendron</taxon>
    </lineage>
</organism>
<reference evidence="1" key="1">
    <citation type="submission" date="2022-02" db="EMBL/GenBank/DDBJ databases">
        <title>Plant Genome Project.</title>
        <authorList>
            <person name="Zhang R.-G."/>
        </authorList>
    </citation>
    <scope>NUCLEOTIDE SEQUENCE</scope>
    <source>
        <strain evidence="1">AT1</strain>
    </source>
</reference>
<evidence type="ECO:0000313" key="1">
    <source>
        <dbReference type="EMBL" id="KAI8561459.1"/>
    </source>
</evidence>
<sequence>MERGLPHLPHELISNILSRLPVKSLCRFKSVSKPWLALITDPHFIKSHLHQSMQYNMNQKLILAYQFSRSVYSLDYQAPDPAIAKLVLPYDRYQRDVKILGALYGILLISTGKTLSLWNPSIRMSQKFSTPKTPSGYTFYGLGYDSVCDDFKVVMALWPSRKSARSAVHVFSSTLGSWKRIEDFGYKIYFWTSVTVLNGAPHSVVGRLGSGTGQVIVYFDATEEEFKEVPSPECEGEDILDDDWSIFRLGVLGGSLCVVKKFLESHADVWVMKEYGVKESWTKLFVVLNKSGKFYTRDCMPLCYANDGEVVMVLDWEKLVRYNPKENSYKTIEIARFYPYFNVALFVESLVGSERAEVIVEKTQPSHDWESGILPYCLEVLSGSLCVFSHREDNVEVLGLKKCGMIESWSRLFVIPYDTGSVQFKRLTPLCSAKDGSDDGDR</sequence>
<accession>A0ACC0P8U1</accession>
<gene>
    <name evidence="1" type="ORF">RHMOL_Rhmol04G0341500</name>
</gene>
<evidence type="ECO:0000313" key="2">
    <source>
        <dbReference type="Proteomes" id="UP001062846"/>
    </source>
</evidence>
<proteinExistence type="predicted"/>
<keyword evidence="2" id="KW-1185">Reference proteome</keyword>
<name>A0ACC0P8U1_RHOML</name>
<protein>
    <submittedName>
        <fullName evidence="1">Uncharacterized protein</fullName>
    </submittedName>
</protein>
<comment type="caution">
    <text evidence="1">The sequence shown here is derived from an EMBL/GenBank/DDBJ whole genome shotgun (WGS) entry which is preliminary data.</text>
</comment>